<feature type="compositionally biased region" description="Pro residues" evidence="1">
    <location>
        <begin position="752"/>
        <end position="771"/>
    </location>
</feature>
<feature type="compositionally biased region" description="Low complexity" evidence="1">
    <location>
        <begin position="613"/>
        <end position="625"/>
    </location>
</feature>
<dbReference type="Proteomes" id="UP001140560">
    <property type="component" value="Unassembled WGS sequence"/>
</dbReference>
<gene>
    <name evidence="2" type="ORF">N0V83_002804</name>
</gene>
<proteinExistence type="predicted"/>
<feature type="compositionally biased region" description="Basic and acidic residues" evidence="1">
    <location>
        <begin position="559"/>
        <end position="568"/>
    </location>
</feature>
<dbReference type="EMBL" id="JAPEUY010000004">
    <property type="protein sequence ID" value="KAJ4374065.1"/>
    <property type="molecule type" value="Genomic_DNA"/>
</dbReference>
<feature type="region of interest" description="Disordered" evidence="1">
    <location>
        <begin position="1"/>
        <end position="320"/>
    </location>
</feature>
<feature type="region of interest" description="Disordered" evidence="1">
    <location>
        <begin position="711"/>
        <end position="1001"/>
    </location>
</feature>
<feature type="region of interest" description="Disordered" evidence="1">
    <location>
        <begin position="1015"/>
        <end position="1079"/>
    </location>
</feature>
<feature type="compositionally biased region" description="Polar residues" evidence="1">
    <location>
        <begin position="450"/>
        <end position="460"/>
    </location>
</feature>
<feature type="compositionally biased region" description="Polar residues" evidence="1">
    <location>
        <begin position="368"/>
        <end position="385"/>
    </location>
</feature>
<feature type="compositionally biased region" description="Low complexity" evidence="1">
    <location>
        <begin position="240"/>
        <end position="252"/>
    </location>
</feature>
<evidence type="ECO:0000256" key="1">
    <source>
        <dbReference type="SAM" id="MobiDB-lite"/>
    </source>
</evidence>
<feature type="compositionally biased region" description="Basic and acidic residues" evidence="1">
    <location>
        <begin position="1032"/>
        <end position="1044"/>
    </location>
</feature>
<feature type="compositionally biased region" description="Basic and acidic residues" evidence="1">
    <location>
        <begin position="920"/>
        <end position="929"/>
    </location>
</feature>
<protein>
    <submittedName>
        <fullName evidence="2">Uncharacterized protein</fullName>
    </submittedName>
</protein>
<sequence length="1231" mass="133147">MSGPFRFNQEEAKSPLDRTASPFSAGQPVSFKTNVNRMKTKKWVQAKKNAYDGDDWGDYDEYDEYGVNNDPQREPEPPAAQRYYAQNEPTRSFTDPSQQAPLAKVRRNSFERGEEQRAFSSTIPHPQQGYGQHYAEPQRQTSGPESDGGFDPQQRRDFSPSAMPTPLQTRISAVPSDMSASPSNTQFPPRKSSIGQGDAPSATSPRPRTGSQSDKPLPFIRPADIYRRVEEERERERASLDSSRPSLDSLSSRPKDEVASPQAEGGRSLQPLETVAERKSEYLPEFNAQVQQNGKQPTQNGPSEPVQQGRPPLEALDNSFWSNGPQLQALVSHAPVVPPSDDQGLRSVVDQAFIRTDDQRSIPPTPVSKDSNSEMSRSNTGSTAGISPIMSRVPSSATSALKNRNQAGGEGSTPVIVEESSETATPVSQSTAAFVPDYTRQVQRKPSPGHSRNVSASSVPRSGLATPTRGDSPARSPVIAPHQDLPEPKTAHLATDITEGMQGGLGGPFPAYAARESDIADAMKDSPVGLAPELTAAERQSQHTFLESHNAQSPIQDVVPRDRSESPSKGRVQALAGKFGDVAHSRRGSTQSNLSRNSVQSWEKSQENSRAASPTKGSPGKPSSPVKDFRPHLPGQWESYLTTVTPSDQGDKDKELGLDEDTISHPLGEVDLTPTTAKRPVTEVDTSNDLDPIAALKDAGAAMVNSIRSTVGLDDNSSDNQQERRANKNFGNVYMPRPLQLDRTESAVSSIPPTPPAKDSPESEYPPPPPLKELKDTIPEPFVRQQRPTLDPQLSTAPSADDQESDRLRKEIVASLSPIRTAATPATDPNHASLQPVSPGANRASSILPSEYDSYWADGEDATPRPSQDVDRTVPEPSPVAAKSPITHIEDPVKPSLLNRFSWEESTTGGQSRASPMVEPTKDAQEEKIPSPAVERAAEEERQQWSEGLPDPYFGPGHTFTVTKPDPLTDAELGNRAVTPPLESALSPASPTHERPRSPGLHVVNTAVDPEAVDLPPRFSAEHSQRPQINQEETHELQQQKEAEVLPAAPVSPVGEFKPSVTHEPTPRSPTTDKPLGAREIATITSTQERIATYNKTRDHWANADHGLESWLASTIDANPELATQEFPLQRPPTGTIRHKHTASLPLLGKLGGSSSQQHHGAEQYNAAGAQVPAGSNSPTTGQGRVASHQMQAKGKDLLHTAGVLSGKGMTSAKGLFAKGKSRFGRDKVDK</sequence>
<feature type="compositionally biased region" description="Polar residues" evidence="1">
    <location>
        <begin position="87"/>
        <end position="100"/>
    </location>
</feature>
<dbReference type="AlphaFoldDB" id="A0A9W8YF54"/>
<name>A0A9W8YF54_9PLEO</name>
<feature type="compositionally biased region" description="Polar residues" evidence="1">
    <location>
        <begin position="639"/>
        <end position="648"/>
    </location>
</feature>
<dbReference type="OrthoDB" id="5151921at2759"/>
<feature type="compositionally biased region" description="Polar residues" evidence="1">
    <location>
        <begin position="288"/>
        <end position="306"/>
    </location>
</feature>
<feature type="compositionally biased region" description="Polar residues" evidence="1">
    <location>
        <begin position="393"/>
        <end position="406"/>
    </location>
</feature>
<organism evidence="2 3">
    <name type="scientific">Neocucurbitaria cava</name>
    <dbReference type="NCBI Taxonomy" id="798079"/>
    <lineage>
        <taxon>Eukaryota</taxon>
        <taxon>Fungi</taxon>
        <taxon>Dikarya</taxon>
        <taxon>Ascomycota</taxon>
        <taxon>Pezizomycotina</taxon>
        <taxon>Dothideomycetes</taxon>
        <taxon>Pleosporomycetidae</taxon>
        <taxon>Pleosporales</taxon>
        <taxon>Pleosporineae</taxon>
        <taxon>Cucurbitariaceae</taxon>
        <taxon>Neocucurbitaria</taxon>
    </lineage>
</organism>
<feature type="compositionally biased region" description="Polar residues" evidence="1">
    <location>
        <begin position="786"/>
        <end position="798"/>
    </location>
</feature>
<evidence type="ECO:0000313" key="2">
    <source>
        <dbReference type="EMBL" id="KAJ4374065.1"/>
    </source>
</evidence>
<feature type="region of interest" description="Disordered" evidence="1">
    <location>
        <begin position="1150"/>
        <end position="1195"/>
    </location>
</feature>
<feature type="compositionally biased region" description="Acidic residues" evidence="1">
    <location>
        <begin position="52"/>
        <end position="64"/>
    </location>
</feature>
<feature type="compositionally biased region" description="Polar residues" evidence="1">
    <location>
        <begin position="178"/>
        <end position="187"/>
    </location>
</feature>
<feature type="compositionally biased region" description="Low complexity" evidence="1">
    <location>
        <begin position="1150"/>
        <end position="1159"/>
    </location>
</feature>
<feature type="region of interest" description="Disordered" evidence="1">
    <location>
        <begin position="352"/>
        <end position="487"/>
    </location>
</feature>
<feature type="compositionally biased region" description="Polar residues" evidence="1">
    <location>
        <begin position="201"/>
        <end position="214"/>
    </location>
</feature>
<keyword evidence="3" id="KW-1185">Reference proteome</keyword>
<feature type="compositionally biased region" description="Basic and acidic residues" evidence="1">
    <location>
        <begin position="108"/>
        <end position="117"/>
    </location>
</feature>
<feature type="compositionally biased region" description="Low complexity" evidence="1">
    <location>
        <begin position="980"/>
        <end position="991"/>
    </location>
</feature>
<feature type="compositionally biased region" description="Polar residues" evidence="1">
    <location>
        <begin position="422"/>
        <end position="432"/>
    </location>
</feature>
<evidence type="ECO:0000313" key="3">
    <source>
        <dbReference type="Proteomes" id="UP001140560"/>
    </source>
</evidence>
<accession>A0A9W8YF54</accession>
<feature type="compositionally biased region" description="Polar residues" evidence="1">
    <location>
        <begin position="588"/>
        <end position="612"/>
    </location>
</feature>
<feature type="compositionally biased region" description="Polar residues" evidence="1">
    <location>
        <begin position="904"/>
        <end position="914"/>
    </location>
</feature>
<feature type="compositionally biased region" description="Polar residues" evidence="1">
    <location>
        <begin position="1174"/>
        <end position="1183"/>
    </location>
</feature>
<feature type="compositionally biased region" description="Polar residues" evidence="1">
    <location>
        <begin position="538"/>
        <end position="555"/>
    </location>
</feature>
<feature type="region of interest" description="Disordered" evidence="1">
    <location>
        <begin position="534"/>
        <end position="685"/>
    </location>
</feature>
<feature type="compositionally biased region" description="Basic and acidic residues" evidence="1">
    <location>
        <begin position="224"/>
        <end position="239"/>
    </location>
</feature>
<comment type="caution">
    <text evidence="2">The sequence shown here is derived from an EMBL/GenBank/DDBJ whole genome shotgun (WGS) entry which is preliminary data.</text>
</comment>
<reference evidence="2" key="1">
    <citation type="submission" date="2022-10" db="EMBL/GenBank/DDBJ databases">
        <title>Tapping the CABI collections for fungal endophytes: first genome assemblies for Collariella, Neodidymelliopsis, Ascochyta clinopodiicola, Didymella pomorum, Didymosphaeria variabile, Neocosmospora piperis and Neocucurbitaria cava.</title>
        <authorList>
            <person name="Hill R."/>
        </authorList>
    </citation>
    <scope>NUCLEOTIDE SEQUENCE</scope>
    <source>
        <strain evidence="2">IMI 356814</strain>
    </source>
</reference>